<feature type="compositionally biased region" description="Polar residues" evidence="1">
    <location>
        <begin position="477"/>
        <end position="486"/>
    </location>
</feature>
<comment type="caution">
    <text evidence="2">The sequence shown here is derived from an EMBL/GenBank/DDBJ whole genome shotgun (WGS) entry which is preliminary data.</text>
</comment>
<reference evidence="2" key="1">
    <citation type="journal article" date="2023" name="Mol. Phylogenet. Evol.">
        <title>Genome-scale phylogeny and comparative genomics of the fungal order Sordariales.</title>
        <authorList>
            <person name="Hensen N."/>
            <person name="Bonometti L."/>
            <person name="Westerberg I."/>
            <person name="Brannstrom I.O."/>
            <person name="Guillou S."/>
            <person name="Cros-Aarteil S."/>
            <person name="Calhoun S."/>
            <person name="Haridas S."/>
            <person name="Kuo A."/>
            <person name="Mondo S."/>
            <person name="Pangilinan J."/>
            <person name="Riley R."/>
            <person name="LaButti K."/>
            <person name="Andreopoulos B."/>
            <person name="Lipzen A."/>
            <person name="Chen C."/>
            <person name="Yan M."/>
            <person name="Daum C."/>
            <person name="Ng V."/>
            <person name="Clum A."/>
            <person name="Steindorff A."/>
            <person name="Ohm R.A."/>
            <person name="Martin F."/>
            <person name="Silar P."/>
            <person name="Natvig D.O."/>
            <person name="Lalanne C."/>
            <person name="Gautier V."/>
            <person name="Ament-Velasquez S.L."/>
            <person name="Kruys A."/>
            <person name="Hutchinson M.I."/>
            <person name="Powell A.J."/>
            <person name="Barry K."/>
            <person name="Miller A.N."/>
            <person name="Grigoriev I.V."/>
            <person name="Debuchy R."/>
            <person name="Gladieux P."/>
            <person name="Hiltunen Thoren M."/>
            <person name="Johannesson H."/>
        </authorList>
    </citation>
    <scope>NUCLEOTIDE SEQUENCE</scope>
    <source>
        <strain evidence="2">CBS 508.74</strain>
    </source>
</reference>
<accession>A0AAN6QI12</accession>
<keyword evidence="3" id="KW-1185">Reference proteome</keyword>
<dbReference type="AlphaFoldDB" id="A0AAN6QI12"/>
<gene>
    <name evidence="2" type="ORF">N656DRAFT_799761</name>
</gene>
<evidence type="ECO:0000313" key="2">
    <source>
        <dbReference type="EMBL" id="KAK4110625.1"/>
    </source>
</evidence>
<feature type="region of interest" description="Disordered" evidence="1">
    <location>
        <begin position="570"/>
        <end position="629"/>
    </location>
</feature>
<feature type="compositionally biased region" description="Low complexity" evidence="1">
    <location>
        <begin position="487"/>
        <end position="498"/>
    </location>
</feature>
<dbReference type="Proteomes" id="UP001302812">
    <property type="component" value="Unassembled WGS sequence"/>
</dbReference>
<feature type="region of interest" description="Disordered" evidence="1">
    <location>
        <begin position="477"/>
        <end position="502"/>
    </location>
</feature>
<dbReference type="RefSeq" id="XP_064668195.1">
    <property type="nucleotide sequence ID" value="XM_064817918.1"/>
</dbReference>
<reference evidence="2" key="2">
    <citation type="submission" date="2023-05" db="EMBL/GenBank/DDBJ databases">
        <authorList>
            <consortium name="Lawrence Berkeley National Laboratory"/>
            <person name="Steindorff A."/>
            <person name="Hensen N."/>
            <person name="Bonometti L."/>
            <person name="Westerberg I."/>
            <person name="Brannstrom I.O."/>
            <person name="Guillou S."/>
            <person name="Cros-Aarteil S."/>
            <person name="Calhoun S."/>
            <person name="Haridas S."/>
            <person name="Kuo A."/>
            <person name="Mondo S."/>
            <person name="Pangilinan J."/>
            <person name="Riley R."/>
            <person name="Labutti K."/>
            <person name="Andreopoulos B."/>
            <person name="Lipzen A."/>
            <person name="Chen C."/>
            <person name="Yanf M."/>
            <person name="Daum C."/>
            <person name="Ng V."/>
            <person name="Clum A."/>
            <person name="Ohm R."/>
            <person name="Martin F."/>
            <person name="Silar P."/>
            <person name="Natvig D."/>
            <person name="Lalanne C."/>
            <person name="Gautier V."/>
            <person name="Ament-Velasquez S.L."/>
            <person name="Kruys A."/>
            <person name="Hutchinson M.I."/>
            <person name="Powell A.J."/>
            <person name="Barry K."/>
            <person name="Miller A.N."/>
            <person name="Grigoriev I.V."/>
            <person name="Debuchy R."/>
            <person name="Gladieux P."/>
            <person name="Thoren M.H."/>
            <person name="Johannesson H."/>
        </authorList>
    </citation>
    <scope>NUCLEOTIDE SEQUENCE</scope>
    <source>
        <strain evidence="2">CBS 508.74</strain>
    </source>
</reference>
<name>A0AAN6QI12_9PEZI</name>
<proteinExistence type="predicted"/>
<dbReference type="EMBL" id="MU853349">
    <property type="protein sequence ID" value="KAK4110625.1"/>
    <property type="molecule type" value="Genomic_DNA"/>
</dbReference>
<protein>
    <submittedName>
        <fullName evidence="2">Uncharacterized protein</fullName>
    </submittedName>
</protein>
<sequence length="629" mass="68773">MPCLRGIEVSLSTNPGDEQIPEYPHPEGTSARILGVSDDDQVALFGSSVRSCTESPVARRKAGPIVSVYIPSIPGTAFAINYAVNTAPPAPCKYVFFRLYINSRPIAAWGIDPDVQSSGSVVKSLWAPCARYDGHVGFEARNFVFLPGQERKSVAEDGGLIEVQAFRARERRARAPRVEEFRLQESYGIAAPSIGLVEQPQDACFYDWHLIDAKDEPFASFRIHYRSWENLNQLNLIPATELELLHEASPKALKSMVKIDIDNGSDGLHETSFEGQSFLLEDSDDASIQELTPKPNEIQVGKVLENSDDASIQELTPQPHEIQFGKVLEDSDDDSIQELRLPTHEIDVGKHQVFHTFISPPEFLVPAGSYNPVIPQPSKTLRDGAHVLYPQRPLPRYPIEGTIGAWRRASATSVVSATHTIASSLLQHIDEGSVDNEEVEIGVAHLVNLPQSKFALDTTPVKETKSACLGDYSFSDYENSPRSTNGSPSAKKMPSPSSYLPTTGSGLERGLALFATPQRPSPANAVASTRSLLANFHSEFDLSRMEMMVRPKPVSPCRSPTRRRAAKIAARLGRTSPQKNKSGGRSFLSGLQKLSGLPRKSAAKVSKRELPEPPAKVGDLAQSKTPKGI</sequence>
<evidence type="ECO:0000313" key="3">
    <source>
        <dbReference type="Proteomes" id="UP001302812"/>
    </source>
</evidence>
<dbReference type="GeneID" id="89942043"/>
<evidence type="ECO:0000256" key="1">
    <source>
        <dbReference type="SAM" id="MobiDB-lite"/>
    </source>
</evidence>
<organism evidence="2 3">
    <name type="scientific">Canariomyces notabilis</name>
    <dbReference type="NCBI Taxonomy" id="2074819"/>
    <lineage>
        <taxon>Eukaryota</taxon>
        <taxon>Fungi</taxon>
        <taxon>Dikarya</taxon>
        <taxon>Ascomycota</taxon>
        <taxon>Pezizomycotina</taxon>
        <taxon>Sordariomycetes</taxon>
        <taxon>Sordariomycetidae</taxon>
        <taxon>Sordariales</taxon>
        <taxon>Chaetomiaceae</taxon>
        <taxon>Canariomyces</taxon>
    </lineage>
</organism>